<dbReference type="InterPro" id="IPR041664">
    <property type="entry name" value="AAA_16"/>
</dbReference>
<dbReference type="PANTHER" id="PTHR16305">
    <property type="entry name" value="TESTICULAR SOLUBLE ADENYLYL CYCLASE"/>
    <property type="match status" value="1"/>
</dbReference>
<dbReference type="Gene3D" id="3.40.50.300">
    <property type="entry name" value="P-loop containing nucleotide triphosphate hydrolases"/>
    <property type="match status" value="1"/>
</dbReference>
<dbReference type="SUPFAM" id="SSF48452">
    <property type="entry name" value="TPR-like"/>
    <property type="match status" value="2"/>
</dbReference>
<dbReference type="InterPro" id="IPR011990">
    <property type="entry name" value="TPR-like_helical_dom_sf"/>
</dbReference>
<dbReference type="InterPro" id="IPR001054">
    <property type="entry name" value="A/G_cyclase"/>
</dbReference>
<protein>
    <recommendedName>
        <fullName evidence="4">Guanylate cyclase domain-containing protein</fullName>
    </recommendedName>
</protein>
<organism evidence="5 6">
    <name type="scientific">Variovorax defluvii</name>
    <dbReference type="NCBI Taxonomy" id="913761"/>
    <lineage>
        <taxon>Bacteria</taxon>
        <taxon>Pseudomonadati</taxon>
        <taxon>Pseudomonadota</taxon>
        <taxon>Betaproteobacteria</taxon>
        <taxon>Burkholderiales</taxon>
        <taxon>Comamonadaceae</taxon>
        <taxon>Variovorax</taxon>
    </lineage>
</organism>
<dbReference type="Pfam" id="PF13191">
    <property type="entry name" value="AAA_16"/>
    <property type="match status" value="1"/>
</dbReference>
<evidence type="ECO:0000256" key="3">
    <source>
        <dbReference type="SAM" id="Coils"/>
    </source>
</evidence>
<evidence type="ECO:0000313" key="6">
    <source>
        <dbReference type="Proteomes" id="UP001500975"/>
    </source>
</evidence>
<dbReference type="RefSeq" id="WP_345541639.1">
    <property type="nucleotide sequence ID" value="NZ_BAABGJ010000081.1"/>
</dbReference>
<dbReference type="InterPro" id="IPR029787">
    <property type="entry name" value="Nucleotide_cyclase"/>
</dbReference>
<feature type="coiled-coil region" evidence="3">
    <location>
        <begin position="518"/>
        <end position="545"/>
    </location>
</feature>
<evidence type="ECO:0000256" key="1">
    <source>
        <dbReference type="ARBA" id="ARBA00022741"/>
    </source>
</evidence>
<keyword evidence="1" id="KW-0547">Nucleotide-binding</keyword>
<dbReference type="Pfam" id="PF00211">
    <property type="entry name" value="Guanylate_cyc"/>
    <property type="match status" value="1"/>
</dbReference>
<dbReference type="SMART" id="SM00044">
    <property type="entry name" value="CYCc"/>
    <property type="match status" value="1"/>
</dbReference>
<evidence type="ECO:0000259" key="4">
    <source>
        <dbReference type="PROSITE" id="PS50125"/>
    </source>
</evidence>
<evidence type="ECO:0000256" key="2">
    <source>
        <dbReference type="ARBA" id="ARBA00022840"/>
    </source>
</evidence>
<keyword evidence="6" id="KW-1185">Reference proteome</keyword>
<feature type="domain" description="Guanylate cyclase" evidence="4">
    <location>
        <begin position="19"/>
        <end position="148"/>
    </location>
</feature>
<dbReference type="Gene3D" id="3.30.70.1230">
    <property type="entry name" value="Nucleotide cyclase"/>
    <property type="match status" value="1"/>
</dbReference>
<dbReference type="CDD" id="cd07302">
    <property type="entry name" value="CHD"/>
    <property type="match status" value="1"/>
</dbReference>
<sequence>MSDSHFDAGPGAPGRRYVALLFADLSHSTELAGAMEAEDYAALLSALRHVYQEAIPKHGGVVVRVQGDGLLAMFGYPQTREDDGRRAVDAALELHRSVRGLRVALPAGRTLSLHSGIHSGLVLIGAGDIERGRFELLGAVPHIAARLSDAAQPHEILVSEEALGPARRYFRTAAPRRLQVKGRDTPVLAHPVDARADDALGAEAHAGRGMSPFIGRAAEIELLEQRLAEAMGGKPRSVAIAAAPGMGKTRLIEHFLRRAMARGCQVLRGYCESDLGAVPLQPFRQMLSSEAGVDGRPEAAEDFVRLLARRAESQPTVVFVDDWHWADDASKQVLAALRRLTDRRLLLLLSTRPAEHGEVIAVAAQTIVLAPLSEAEAAQAIATRLPGADPFVAAEIARHAGGNPLFIEELCHSAALGGSGLRPDRLRRDAGWLDQLVESRVQRLPAAQIELVRVAAVIGNVLPIWLLSSITGHGVDSPAVRGLAAQDFVFPGEHPGTLRFKHGLTRDIIYESVGLHARQRLHRRIAEAIRQRSAAEAQEEALEALAYHFDAGGDAEQAAHYAELAGDKALAASALDRARAQYRAALAALDRLPPSAEGARRWVAIVQRLGLVCVYDPLRSELALSRRALHLAEQFGDPATVARARYWLAYISYSLGEARAAIAHGERALAEAEAAGEQRLATQIVATLGESHATAANYGPALELLGRAIDVKRRHRSGRNTNVGLAFSLVCRAYVLGDRGEFALAYECFDEALACIGDVTHEIAATTHGWRSAVLLWQGRWAEASEAARESGRIAEATRSLSQLSIARAIGAHAAWMLERDPRAVQAIVEATDWLAPRESGLFRSLNHGWLAEGLIAVGRRKEGRHHAALALRRARERDLLGVGMTYRALARDAAATRPDAARRYIERAYATADARDSAHERAVTQLCEAEMALHHGHARQALALLDQAAAAFDAMFMAWHLGEAVRLREQASRRAG</sequence>
<name>A0ABP8IFL5_9BURK</name>
<proteinExistence type="predicted"/>
<keyword evidence="3" id="KW-0175">Coiled coil</keyword>
<reference evidence="6" key="1">
    <citation type="journal article" date="2019" name="Int. J. Syst. Evol. Microbiol.">
        <title>The Global Catalogue of Microorganisms (GCM) 10K type strain sequencing project: providing services to taxonomists for standard genome sequencing and annotation.</title>
        <authorList>
            <consortium name="The Broad Institute Genomics Platform"/>
            <consortium name="The Broad Institute Genome Sequencing Center for Infectious Disease"/>
            <person name="Wu L."/>
            <person name="Ma J."/>
        </authorList>
    </citation>
    <scope>NUCLEOTIDE SEQUENCE [LARGE SCALE GENOMIC DNA]</scope>
    <source>
        <strain evidence="6">JCM 17804</strain>
    </source>
</reference>
<dbReference type="EMBL" id="BAABGJ010000081">
    <property type="protein sequence ID" value="GAA4357700.1"/>
    <property type="molecule type" value="Genomic_DNA"/>
</dbReference>
<dbReference type="InterPro" id="IPR027417">
    <property type="entry name" value="P-loop_NTPase"/>
</dbReference>
<keyword evidence="2" id="KW-0067">ATP-binding</keyword>
<dbReference type="SUPFAM" id="SSF55073">
    <property type="entry name" value="Nucleotide cyclase"/>
    <property type="match status" value="1"/>
</dbReference>
<comment type="caution">
    <text evidence="5">The sequence shown here is derived from an EMBL/GenBank/DDBJ whole genome shotgun (WGS) entry which is preliminary data.</text>
</comment>
<dbReference type="PANTHER" id="PTHR16305:SF28">
    <property type="entry name" value="GUANYLATE CYCLASE DOMAIN-CONTAINING PROTEIN"/>
    <property type="match status" value="1"/>
</dbReference>
<accession>A0ABP8IFL5</accession>
<dbReference type="Proteomes" id="UP001500975">
    <property type="component" value="Unassembled WGS sequence"/>
</dbReference>
<dbReference type="PROSITE" id="PS50125">
    <property type="entry name" value="GUANYLATE_CYCLASE_2"/>
    <property type="match status" value="1"/>
</dbReference>
<dbReference type="SUPFAM" id="SSF52540">
    <property type="entry name" value="P-loop containing nucleoside triphosphate hydrolases"/>
    <property type="match status" value="1"/>
</dbReference>
<evidence type="ECO:0000313" key="5">
    <source>
        <dbReference type="EMBL" id="GAA4357700.1"/>
    </source>
</evidence>
<dbReference type="Gene3D" id="1.25.40.10">
    <property type="entry name" value="Tetratricopeptide repeat domain"/>
    <property type="match status" value="1"/>
</dbReference>
<gene>
    <name evidence="5" type="ORF">GCM10023165_51940</name>
</gene>